<protein>
    <recommendedName>
        <fullName evidence="2">FAR1 domain-containing protein</fullName>
    </recommendedName>
</protein>
<sequence length="305" mass="33915">MELESLGLSNEVVELDMVGLGDDGAIDIEQPFEDDEDFVIVDNSPATSAANAVTGIGPHIPGAYTNLEPCQGMEFESEEAAKAFYNSYARRVGFSTRVSMSRRSRRDGAIIQRSFVCAKEGFRVEKEKRVDGRVKRCRAETRVGCKAMLVVKMQHSGRWIVSSFVKEHNHELVPSDKAIKYVDQGVKSPELYDAAMSALQEAANKVALAAKNGGRLVILNGTCREDLHQGNEATTNPSDPQFGSQHSSSKSDQDRTIEKLTRQLDRARRKCEVYRSNLLSILKDIEEQKLQLSVKVQNVKFGMKD</sequence>
<dbReference type="PANTHER" id="PTHR46328:SF42">
    <property type="entry name" value="PROTEIN FAR1-RELATED SEQUENCE 5-LIKE ISOFORM X1"/>
    <property type="match status" value="1"/>
</dbReference>
<dbReference type="EMBL" id="JAYKXN010000002">
    <property type="protein sequence ID" value="KAK7309432.1"/>
    <property type="molecule type" value="Genomic_DNA"/>
</dbReference>
<feature type="domain" description="FAR1" evidence="2">
    <location>
        <begin position="84"/>
        <end position="174"/>
    </location>
</feature>
<name>A0AAN9K2A0_CLITE</name>
<proteinExistence type="predicted"/>
<feature type="region of interest" description="Disordered" evidence="1">
    <location>
        <begin position="228"/>
        <end position="257"/>
    </location>
</feature>
<evidence type="ECO:0000313" key="3">
    <source>
        <dbReference type="EMBL" id="KAK7309432.1"/>
    </source>
</evidence>
<evidence type="ECO:0000256" key="1">
    <source>
        <dbReference type="SAM" id="MobiDB-lite"/>
    </source>
</evidence>
<dbReference type="InterPro" id="IPR004330">
    <property type="entry name" value="FAR1_DNA_bnd_dom"/>
</dbReference>
<dbReference type="Pfam" id="PF03101">
    <property type="entry name" value="FAR1"/>
    <property type="match status" value="1"/>
</dbReference>
<dbReference type="PANTHER" id="PTHR46328">
    <property type="entry name" value="FAR-RED IMPAIRED RESPONSIVE (FAR1) FAMILY PROTEIN-RELATED"/>
    <property type="match status" value="1"/>
</dbReference>
<comment type="caution">
    <text evidence="3">The sequence shown here is derived from an EMBL/GenBank/DDBJ whole genome shotgun (WGS) entry which is preliminary data.</text>
</comment>
<dbReference type="Proteomes" id="UP001359559">
    <property type="component" value="Unassembled WGS sequence"/>
</dbReference>
<gene>
    <name evidence="3" type="ORF">RJT34_06156</name>
</gene>
<dbReference type="AlphaFoldDB" id="A0AAN9K2A0"/>
<keyword evidence="4" id="KW-1185">Reference proteome</keyword>
<reference evidence="3 4" key="1">
    <citation type="submission" date="2024-01" db="EMBL/GenBank/DDBJ databases">
        <title>The genomes of 5 underutilized Papilionoideae crops provide insights into root nodulation and disease resistance.</title>
        <authorList>
            <person name="Yuan L."/>
        </authorList>
    </citation>
    <scope>NUCLEOTIDE SEQUENCE [LARGE SCALE GENOMIC DNA]</scope>
    <source>
        <strain evidence="3">LY-2023</strain>
        <tissue evidence="3">Leaf</tissue>
    </source>
</reference>
<evidence type="ECO:0000313" key="4">
    <source>
        <dbReference type="Proteomes" id="UP001359559"/>
    </source>
</evidence>
<organism evidence="3 4">
    <name type="scientific">Clitoria ternatea</name>
    <name type="common">Butterfly pea</name>
    <dbReference type="NCBI Taxonomy" id="43366"/>
    <lineage>
        <taxon>Eukaryota</taxon>
        <taxon>Viridiplantae</taxon>
        <taxon>Streptophyta</taxon>
        <taxon>Embryophyta</taxon>
        <taxon>Tracheophyta</taxon>
        <taxon>Spermatophyta</taxon>
        <taxon>Magnoliopsida</taxon>
        <taxon>eudicotyledons</taxon>
        <taxon>Gunneridae</taxon>
        <taxon>Pentapetalae</taxon>
        <taxon>rosids</taxon>
        <taxon>fabids</taxon>
        <taxon>Fabales</taxon>
        <taxon>Fabaceae</taxon>
        <taxon>Papilionoideae</taxon>
        <taxon>50 kb inversion clade</taxon>
        <taxon>NPAAA clade</taxon>
        <taxon>indigoferoid/millettioid clade</taxon>
        <taxon>Phaseoleae</taxon>
        <taxon>Clitoria</taxon>
    </lineage>
</organism>
<feature type="compositionally biased region" description="Polar residues" evidence="1">
    <location>
        <begin position="231"/>
        <end position="248"/>
    </location>
</feature>
<evidence type="ECO:0000259" key="2">
    <source>
        <dbReference type="Pfam" id="PF03101"/>
    </source>
</evidence>
<accession>A0AAN9K2A0</accession>